<dbReference type="PANTHER" id="PTHR46042">
    <property type="entry name" value="DIPHTHINE METHYLTRANSFERASE"/>
    <property type="match status" value="1"/>
</dbReference>
<keyword evidence="2" id="KW-0677">Repeat</keyword>
<evidence type="ECO:0000256" key="3">
    <source>
        <dbReference type="ARBA" id="ARBA00043952"/>
    </source>
</evidence>
<keyword evidence="1" id="KW-0853">WD repeat</keyword>
<dbReference type="PANTHER" id="PTHR46042:SF1">
    <property type="entry name" value="DIPHTHINE METHYLTRANSFERASE"/>
    <property type="match status" value="1"/>
</dbReference>
<dbReference type="GO" id="GO:0005737">
    <property type="term" value="C:cytoplasm"/>
    <property type="evidence" value="ECO:0007669"/>
    <property type="project" value="TreeGrafter"/>
</dbReference>
<dbReference type="Proteomes" id="UP000076863">
    <property type="component" value="Unassembled WGS sequence"/>
</dbReference>
<dbReference type="InterPro" id="IPR015943">
    <property type="entry name" value="WD40/YVTN_repeat-like_dom_sf"/>
</dbReference>
<name>A0A167CUV8_9HYPO</name>
<dbReference type="OrthoDB" id="1930760at2759"/>
<evidence type="ECO:0000256" key="1">
    <source>
        <dbReference type="ARBA" id="ARBA00022574"/>
    </source>
</evidence>
<evidence type="ECO:0000313" key="4">
    <source>
        <dbReference type="EMBL" id="OAA41607.1"/>
    </source>
</evidence>
<dbReference type="GO" id="GO:0061685">
    <property type="term" value="F:diphthine methylesterase activity"/>
    <property type="evidence" value="ECO:0007669"/>
    <property type="project" value="TreeGrafter"/>
</dbReference>
<comment type="pathway">
    <text evidence="3">Protein modification.</text>
</comment>
<evidence type="ECO:0000256" key="2">
    <source>
        <dbReference type="ARBA" id="ARBA00022737"/>
    </source>
</evidence>
<dbReference type="InterPro" id="IPR036322">
    <property type="entry name" value="WD40_repeat_dom_sf"/>
</dbReference>
<proteinExistence type="predicted"/>
<reference evidence="4 5" key="1">
    <citation type="journal article" date="2016" name="Genome Biol. Evol.">
        <title>Divergent and convergent evolution of fungal pathogenicity.</title>
        <authorList>
            <person name="Shang Y."/>
            <person name="Xiao G."/>
            <person name="Zheng P."/>
            <person name="Cen K."/>
            <person name="Zhan S."/>
            <person name="Wang C."/>
        </authorList>
    </citation>
    <scope>NUCLEOTIDE SEQUENCE [LARGE SCALE GENOMIC DNA]</scope>
    <source>
        <strain evidence="4 5">RCEF 3172</strain>
    </source>
</reference>
<organism evidence="4 5">
    <name type="scientific">Beauveria brongniartii RCEF 3172</name>
    <dbReference type="NCBI Taxonomy" id="1081107"/>
    <lineage>
        <taxon>Eukaryota</taxon>
        <taxon>Fungi</taxon>
        <taxon>Dikarya</taxon>
        <taxon>Ascomycota</taxon>
        <taxon>Pezizomycotina</taxon>
        <taxon>Sordariomycetes</taxon>
        <taxon>Hypocreomycetidae</taxon>
        <taxon>Hypocreales</taxon>
        <taxon>Cordycipitaceae</taxon>
        <taxon>Beauveria</taxon>
        <taxon>Beauveria brongniartii</taxon>
    </lineage>
</organism>
<dbReference type="EMBL" id="AZHA01000016">
    <property type="protein sequence ID" value="OAA41607.1"/>
    <property type="molecule type" value="Genomic_DNA"/>
</dbReference>
<protein>
    <submittedName>
        <fullName evidence="4">WD40 repeat-like-containing domain protein</fullName>
    </submittedName>
</protein>
<sequence length="402" mass="44502">MDAAPVLKSIHSQTLELPPSCLQFCRKYPSYFVIGTYNLQREEGGAAEIVEAEPSIEKKSQNRNGSLLVFDIGEESTPKLSLIQTISQPSAVLDIRFNNEIERSQDILAAISSTGTLAIFRLDATDKSAPLKHLATSRCNDLGEDVLYLQCKWHPVLANVVAVTTSTGNARLLYLDEQWKIFRHSDIHISNVLEAWSIALSPLAPPSEHQPVEITVYCGGDDSILRYTSCSWPAGDPSALPEEQYSPMLIKGKHNAGVTAILPLDLKNDDGGRAVVTGSYDDHLRVFIIHDLHESYGARRAEQVLEENLEGGVWRLDLISQRTEENAVHIVLLASCMHGGARVVDLSRKEGGSWSLRVVARFEEHKSMNYASDVVPRGGKELTCVSSSFYDKLLCTWKCILE</sequence>
<evidence type="ECO:0000313" key="5">
    <source>
        <dbReference type="Proteomes" id="UP000076863"/>
    </source>
</evidence>
<accession>A0A167CUV8</accession>
<keyword evidence="5" id="KW-1185">Reference proteome</keyword>
<gene>
    <name evidence="4" type="ORF">BBO_05593</name>
</gene>
<dbReference type="InterPro" id="IPR052415">
    <property type="entry name" value="Diphthine_MTase"/>
</dbReference>
<dbReference type="Gene3D" id="2.130.10.10">
    <property type="entry name" value="YVTN repeat-like/Quinoprotein amine dehydrogenase"/>
    <property type="match status" value="1"/>
</dbReference>
<dbReference type="AlphaFoldDB" id="A0A167CUV8"/>
<dbReference type="SUPFAM" id="SSF50978">
    <property type="entry name" value="WD40 repeat-like"/>
    <property type="match status" value="1"/>
</dbReference>
<comment type="caution">
    <text evidence="4">The sequence shown here is derived from an EMBL/GenBank/DDBJ whole genome shotgun (WGS) entry which is preliminary data.</text>
</comment>
<dbReference type="GO" id="GO:0017183">
    <property type="term" value="P:protein histidyl modification to diphthamide"/>
    <property type="evidence" value="ECO:0007669"/>
    <property type="project" value="TreeGrafter"/>
</dbReference>